<keyword evidence="4 5" id="KW-0472">Membrane</keyword>
<proteinExistence type="predicted"/>
<keyword evidence="2 5" id="KW-0812">Transmembrane</keyword>
<feature type="transmembrane region" description="Helical" evidence="5">
    <location>
        <begin position="388"/>
        <end position="408"/>
    </location>
</feature>
<dbReference type="InterPro" id="IPR007016">
    <property type="entry name" value="O-antigen_ligase-rel_domated"/>
</dbReference>
<evidence type="ECO:0000313" key="7">
    <source>
        <dbReference type="EMBL" id="ADR18988.1"/>
    </source>
</evidence>
<dbReference type="STRING" id="768670.Calni_1077"/>
<feature type="transmembrane region" description="Helical" evidence="5">
    <location>
        <begin position="365"/>
        <end position="382"/>
    </location>
</feature>
<keyword evidence="8" id="KW-1185">Reference proteome</keyword>
<gene>
    <name evidence="7" type="ordered locus">Calni_1077</name>
</gene>
<feature type="transmembrane region" description="Helical" evidence="5">
    <location>
        <begin position="224"/>
        <end position="241"/>
    </location>
</feature>
<dbReference type="PANTHER" id="PTHR37422:SF17">
    <property type="entry name" value="O-ANTIGEN LIGASE"/>
    <property type="match status" value="1"/>
</dbReference>
<dbReference type="AlphaFoldDB" id="E4TI72"/>
<feature type="transmembrane region" description="Helical" evidence="5">
    <location>
        <begin position="199"/>
        <end position="217"/>
    </location>
</feature>
<dbReference type="GO" id="GO:0016020">
    <property type="term" value="C:membrane"/>
    <property type="evidence" value="ECO:0007669"/>
    <property type="project" value="UniProtKB-SubCell"/>
</dbReference>
<evidence type="ECO:0000256" key="5">
    <source>
        <dbReference type="SAM" id="Phobius"/>
    </source>
</evidence>
<organism evidence="7 8">
    <name type="scientific">Calditerrivibrio nitroreducens (strain DSM 19672 / NBRC 101217 / Yu37-1)</name>
    <dbReference type="NCBI Taxonomy" id="768670"/>
    <lineage>
        <taxon>Bacteria</taxon>
        <taxon>Pseudomonadati</taxon>
        <taxon>Deferribacterota</taxon>
        <taxon>Deferribacteres</taxon>
        <taxon>Deferribacterales</taxon>
        <taxon>Calditerrivibrionaceae</taxon>
    </lineage>
</organism>
<dbReference type="RefSeq" id="WP_013451200.1">
    <property type="nucleotide sequence ID" value="NC_014758.1"/>
</dbReference>
<feature type="transmembrane region" description="Helical" evidence="5">
    <location>
        <begin position="35"/>
        <end position="51"/>
    </location>
</feature>
<evidence type="ECO:0000256" key="1">
    <source>
        <dbReference type="ARBA" id="ARBA00004141"/>
    </source>
</evidence>
<evidence type="ECO:0000256" key="4">
    <source>
        <dbReference type="ARBA" id="ARBA00023136"/>
    </source>
</evidence>
<dbReference type="eggNOG" id="COG3307">
    <property type="taxonomic scope" value="Bacteria"/>
</dbReference>
<dbReference type="HOGENOM" id="CLU_049451_0_1_0"/>
<sequence>MKSFFQIYMEKYHIHNWLIFLGLSGFINIKYFSMTTLLILAILGIFVLISFRKDLLLNREDKVFIILMVLLPMAFFLNMLFFGFVPHHLDRPFRMFLGVFAFLLLETYGVSKRLVFIALIICLVYASCLSYYKIVILNEPRAYSFIYFIPFGNFALLLGLIGLSYIYLNNKLSKWNKIALGFIIFSLSLWVSIASGTRGGWVVLPILIFILTFIFDFIKNIHRVIIILLLSVIFIMSYFTSDFIKNKINIAIEEMNLYLNTEQQSDMLLGSFGTRLEMWRYGLKLFAESPVFGQGFVGFDKRLKEDVENKKVNRALLDHGHLHNDIINIMAKQGLVGLAVYLVFYMMLFQYFFKRMKNRNLTEDVRFFATVGGLTVAGMFLFSLSDSMFGTAAGITNYVFLITLAAGGMRYYEKLLKKEVIYG</sequence>
<keyword evidence="3 5" id="KW-1133">Transmembrane helix</keyword>
<feature type="domain" description="O-antigen ligase-related" evidence="6">
    <location>
        <begin position="184"/>
        <end position="342"/>
    </location>
</feature>
<feature type="transmembrane region" description="Helical" evidence="5">
    <location>
        <begin position="175"/>
        <end position="193"/>
    </location>
</feature>
<dbReference type="PANTHER" id="PTHR37422">
    <property type="entry name" value="TEICHURONIC ACID BIOSYNTHESIS PROTEIN TUAE"/>
    <property type="match status" value="1"/>
</dbReference>
<reference evidence="7 8" key="2">
    <citation type="journal article" date="2011" name="Stand. Genomic Sci.">
        <title>Complete genome sequence of Calditerrivibrio nitroreducens type strain (Yu37-1).</title>
        <authorList>
            <person name="Pitluck S."/>
            <person name="Sikorski J."/>
            <person name="Zeytun A."/>
            <person name="Lapidus A."/>
            <person name="Nolan M."/>
            <person name="Lucas S."/>
            <person name="Hammon N."/>
            <person name="Deshpande S."/>
            <person name="Cheng J.F."/>
            <person name="Tapia R."/>
            <person name="Han C."/>
            <person name="Goodwin L."/>
            <person name="Liolios K."/>
            <person name="Pagani I."/>
            <person name="Ivanova N."/>
            <person name="Mavromatis K."/>
            <person name="Pati A."/>
            <person name="Chen A."/>
            <person name="Palaniappan K."/>
            <person name="Hauser L."/>
            <person name="Chang Y.J."/>
            <person name="Jeffries C.D."/>
            <person name="Detter J.C."/>
            <person name="Brambilla E."/>
            <person name="Djao O.D."/>
            <person name="Rohde M."/>
            <person name="Spring S."/>
            <person name="Goker M."/>
            <person name="Woyke T."/>
            <person name="Bristow J."/>
            <person name="Eisen J.A."/>
            <person name="Markowitz V."/>
            <person name="Hugenholtz P."/>
            <person name="Kyrpides N.C."/>
            <person name="Klenk H.P."/>
            <person name="Land M."/>
        </authorList>
    </citation>
    <scope>NUCLEOTIDE SEQUENCE [LARGE SCALE GENOMIC DNA]</scope>
    <source>
        <strain evidence="8">DSM 19672 / NBRC 101217 / Yu37-1</strain>
    </source>
</reference>
<dbReference type="InterPro" id="IPR051533">
    <property type="entry name" value="WaaL-like"/>
</dbReference>
<name>E4TI72_CALNY</name>
<feature type="transmembrane region" description="Helical" evidence="5">
    <location>
        <begin position="63"/>
        <end position="85"/>
    </location>
</feature>
<evidence type="ECO:0000256" key="2">
    <source>
        <dbReference type="ARBA" id="ARBA00022692"/>
    </source>
</evidence>
<feature type="transmembrane region" description="Helical" evidence="5">
    <location>
        <begin position="334"/>
        <end position="353"/>
    </location>
</feature>
<evidence type="ECO:0000259" key="6">
    <source>
        <dbReference type="Pfam" id="PF04932"/>
    </source>
</evidence>
<dbReference type="EMBL" id="CP002347">
    <property type="protein sequence ID" value="ADR18988.1"/>
    <property type="molecule type" value="Genomic_DNA"/>
</dbReference>
<dbReference type="Proteomes" id="UP000007039">
    <property type="component" value="Chromosome"/>
</dbReference>
<accession>E4TI72</accession>
<feature type="transmembrane region" description="Helical" evidence="5">
    <location>
        <begin position="146"/>
        <end position="168"/>
    </location>
</feature>
<feature type="transmembrane region" description="Helical" evidence="5">
    <location>
        <begin position="115"/>
        <end position="134"/>
    </location>
</feature>
<evidence type="ECO:0000313" key="8">
    <source>
        <dbReference type="Proteomes" id="UP000007039"/>
    </source>
</evidence>
<comment type="subcellular location">
    <subcellularLocation>
        <location evidence="1">Membrane</location>
        <topology evidence="1">Multi-pass membrane protein</topology>
    </subcellularLocation>
</comment>
<dbReference type="KEGG" id="cni:Calni_1077"/>
<feature type="transmembrane region" description="Helical" evidence="5">
    <location>
        <begin position="91"/>
        <end position="108"/>
    </location>
</feature>
<reference key="1">
    <citation type="submission" date="2010-11" db="EMBL/GenBank/DDBJ databases">
        <title>The complete genome of chromosome of Calditerrivibrio nitroreducens DSM 19672.</title>
        <authorList>
            <consortium name="US DOE Joint Genome Institute (JGI-PGF)"/>
            <person name="Lucas S."/>
            <person name="Copeland A."/>
            <person name="Lapidus A."/>
            <person name="Bruce D."/>
            <person name="Goodwin L."/>
            <person name="Pitluck S."/>
            <person name="Kyrpides N."/>
            <person name="Mavromatis K."/>
            <person name="Ivanova N."/>
            <person name="Mikhailova N."/>
            <person name="Zeytun A."/>
            <person name="Brettin T."/>
            <person name="Detter J.C."/>
            <person name="Tapia R."/>
            <person name="Han C."/>
            <person name="Land M."/>
            <person name="Hauser L."/>
            <person name="Markowitz V."/>
            <person name="Cheng J.-F."/>
            <person name="Hugenholtz P."/>
            <person name="Woyke T."/>
            <person name="Wu D."/>
            <person name="Spring S."/>
            <person name="Schroeder M."/>
            <person name="Brambilla E."/>
            <person name="Klenk H.-P."/>
            <person name="Eisen J.A."/>
        </authorList>
    </citation>
    <scope>NUCLEOTIDE SEQUENCE [LARGE SCALE GENOMIC DNA]</scope>
    <source>
        <strain>DSM 19672</strain>
    </source>
</reference>
<protein>
    <submittedName>
        <fullName evidence="7">O-antigen polymerase</fullName>
    </submittedName>
</protein>
<dbReference type="OrthoDB" id="8576060at2"/>
<feature type="transmembrane region" description="Helical" evidence="5">
    <location>
        <begin position="12"/>
        <end position="29"/>
    </location>
</feature>
<evidence type="ECO:0000256" key="3">
    <source>
        <dbReference type="ARBA" id="ARBA00022989"/>
    </source>
</evidence>
<dbReference type="Pfam" id="PF04932">
    <property type="entry name" value="Wzy_C"/>
    <property type="match status" value="1"/>
</dbReference>